<dbReference type="AlphaFoldDB" id="A0AAN7VGP3"/>
<dbReference type="InterPro" id="IPR000734">
    <property type="entry name" value="TAG_lipase"/>
</dbReference>
<dbReference type="GO" id="GO:0016042">
    <property type="term" value="P:lipid catabolic process"/>
    <property type="evidence" value="ECO:0007669"/>
    <property type="project" value="TreeGrafter"/>
</dbReference>
<reference evidence="6 7" key="1">
    <citation type="journal article" date="2024" name="Insects">
        <title>An Improved Chromosome-Level Genome Assembly of the Firefly Pyrocoelia pectoralis.</title>
        <authorList>
            <person name="Fu X."/>
            <person name="Meyer-Rochow V.B."/>
            <person name="Ballantyne L."/>
            <person name="Zhu X."/>
        </authorList>
    </citation>
    <scope>NUCLEOTIDE SEQUENCE [LARGE SCALE GENOMIC DNA]</scope>
    <source>
        <strain evidence="6">XCY_ONT2</strain>
    </source>
</reference>
<evidence type="ECO:0000259" key="5">
    <source>
        <dbReference type="Pfam" id="PF00151"/>
    </source>
</evidence>
<keyword evidence="7" id="KW-1185">Reference proteome</keyword>
<comment type="subcellular location">
    <subcellularLocation>
        <location evidence="1">Secreted</location>
    </subcellularLocation>
</comment>
<dbReference type="Proteomes" id="UP001329430">
    <property type="component" value="Chromosome 4"/>
</dbReference>
<dbReference type="SUPFAM" id="SSF53474">
    <property type="entry name" value="alpha/beta-Hydrolases"/>
    <property type="match status" value="1"/>
</dbReference>
<dbReference type="Pfam" id="PF00151">
    <property type="entry name" value="Lipase"/>
    <property type="match status" value="1"/>
</dbReference>
<evidence type="ECO:0000256" key="1">
    <source>
        <dbReference type="ARBA" id="ARBA00004613"/>
    </source>
</evidence>
<gene>
    <name evidence="6" type="ORF">RI129_006596</name>
</gene>
<accession>A0AAN7VGP3</accession>
<dbReference type="Gene3D" id="3.40.50.1820">
    <property type="entry name" value="alpha/beta hydrolase"/>
    <property type="match status" value="1"/>
</dbReference>
<protein>
    <recommendedName>
        <fullName evidence="5">Lipase domain-containing protein</fullName>
    </recommendedName>
</protein>
<feature type="domain" description="Lipase" evidence="5">
    <location>
        <begin position="1"/>
        <end position="227"/>
    </location>
</feature>
<name>A0AAN7VGP3_9COLE</name>
<evidence type="ECO:0000313" key="7">
    <source>
        <dbReference type="Proteomes" id="UP001329430"/>
    </source>
</evidence>
<evidence type="ECO:0000313" key="6">
    <source>
        <dbReference type="EMBL" id="KAK5645296.1"/>
    </source>
</evidence>
<dbReference type="GO" id="GO:0017171">
    <property type="term" value="F:serine hydrolase activity"/>
    <property type="evidence" value="ECO:0007669"/>
    <property type="project" value="TreeGrafter"/>
</dbReference>
<comment type="caution">
    <text evidence="6">The sequence shown here is derived from an EMBL/GenBank/DDBJ whole genome shotgun (WGS) entry which is preliminary data.</text>
</comment>
<keyword evidence="3" id="KW-0964">Secreted</keyword>
<evidence type="ECO:0000256" key="3">
    <source>
        <dbReference type="ARBA" id="ARBA00022525"/>
    </source>
</evidence>
<dbReference type="GO" id="GO:0005615">
    <property type="term" value="C:extracellular space"/>
    <property type="evidence" value="ECO:0007669"/>
    <property type="project" value="TreeGrafter"/>
</dbReference>
<dbReference type="GO" id="GO:0016298">
    <property type="term" value="F:lipase activity"/>
    <property type="evidence" value="ECO:0007669"/>
    <property type="project" value="InterPro"/>
</dbReference>
<dbReference type="PANTHER" id="PTHR11610:SF173">
    <property type="entry name" value="LIPASE DOMAIN-CONTAINING PROTEIN-RELATED"/>
    <property type="match status" value="1"/>
</dbReference>
<comment type="similarity">
    <text evidence="2 4">Belongs to the AB hydrolase superfamily. Lipase family.</text>
</comment>
<organism evidence="6 7">
    <name type="scientific">Pyrocoelia pectoralis</name>
    <dbReference type="NCBI Taxonomy" id="417401"/>
    <lineage>
        <taxon>Eukaryota</taxon>
        <taxon>Metazoa</taxon>
        <taxon>Ecdysozoa</taxon>
        <taxon>Arthropoda</taxon>
        <taxon>Hexapoda</taxon>
        <taxon>Insecta</taxon>
        <taxon>Pterygota</taxon>
        <taxon>Neoptera</taxon>
        <taxon>Endopterygota</taxon>
        <taxon>Coleoptera</taxon>
        <taxon>Polyphaga</taxon>
        <taxon>Elateriformia</taxon>
        <taxon>Elateroidea</taxon>
        <taxon>Lampyridae</taxon>
        <taxon>Lampyrinae</taxon>
        <taxon>Pyrocoelia</taxon>
    </lineage>
</organism>
<dbReference type="PRINTS" id="PR00821">
    <property type="entry name" value="TAGLIPASE"/>
</dbReference>
<proteinExistence type="inferred from homology"/>
<evidence type="ECO:0000256" key="2">
    <source>
        <dbReference type="ARBA" id="ARBA00010701"/>
    </source>
</evidence>
<dbReference type="PANTHER" id="PTHR11610">
    <property type="entry name" value="LIPASE"/>
    <property type="match status" value="1"/>
</dbReference>
<sequence>MIKAYLKNRELNVIAIDWSKRAKRPYINAVKEARVVGKAIGHFLIELNNEGKLKFSKTHIIGHSLGSHVAGFVGKHIYGKTGCRPQRITGLDPAGPLFEFPFIGADERLARTDADFVDIIHTDSGILGFKSLIGDADYFPNGGNAIQPGCKIPPLHNIFEYACSHQRSYQYFTESINSHGFMAKACDSWSSYQMGFCNLNDDTQFGDSAFPNLTGQFFLRTSASPPFTLT</sequence>
<evidence type="ECO:0000256" key="4">
    <source>
        <dbReference type="RuleBase" id="RU004262"/>
    </source>
</evidence>
<dbReference type="InterPro" id="IPR013818">
    <property type="entry name" value="Lipase"/>
</dbReference>
<dbReference type="EMBL" id="JAVRBK010000004">
    <property type="protein sequence ID" value="KAK5645296.1"/>
    <property type="molecule type" value="Genomic_DNA"/>
</dbReference>
<dbReference type="InterPro" id="IPR029058">
    <property type="entry name" value="AB_hydrolase_fold"/>
</dbReference>